<protein>
    <submittedName>
        <fullName evidence="6">Glycoside hydrolase, family 19, catalytic</fullName>
    </submittedName>
</protein>
<keyword evidence="1 6" id="KW-0378">Hydrolase</keyword>
<dbReference type="InterPro" id="IPR023346">
    <property type="entry name" value="Lysozyme-like_dom_sf"/>
</dbReference>
<evidence type="ECO:0000256" key="2">
    <source>
        <dbReference type="ARBA" id="ARBA00023277"/>
    </source>
</evidence>
<evidence type="ECO:0000259" key="5">
    <source>
        <dbReference type="Pfam" id="PF00182"/>
    </source>
</evidence>
<accession>A0A6J5NW77</accession>
<dbReference type="Pfam" id="PF00182">
    <property type="entry name" value="Glyco_hydro_19"/>
    <property type="match status" value="1"/>
</dbReference>
<sequence length="188" mass="22082">MNEIAFQNRLKTYNLYNKVNSHQLRGMLAIVDYCESNKFITDKRWIAYMLATVYHETGKTFEPVEEIGQGMRKPYGRKIKVNLKPYQLPDKIYYGRGLVQLTWYDNYEKFGKLLKLDLLNHPELVQRMDVSIEILVKGMTQGLFTGVNLARYFNDQREDWVNARKIINGLDRAELIALYGKKFLACIV</sequence>
<gene>
    <name evidence="6" type="ORF">UFOVP778_10</name>
</gene>
<dbReference type="GO" id="GO:0016998">
    <property type="term" value="P:cell wall macromolecule catabolic process"/>
    <property type="evidence" value="ECO:0007669"/>
    <property type="project" value="InterPro"/>
</dbReference>
<proteinExistence type="predicted"/>
<keyword evidence="2" id="KW-0119">Carbohydrate metabolism</keyword>
<name>A0A6J5NW77_9CAUD</name>
<evidence type="ECO:0000256" key="4">
    <source>
        <dbReference type="ARBA" id="ARBA00023326"/>
    </source>
</evidence>
<keyword evidence="3" id="KW-0326">Glycosidase</keyword>
<dbReference type="PANTHER" id="PTHR22595:SF197">
    <property type="entry name" value="CHITINASE FAMILY PROTEIN"/>
    <property type="match status" value="1"/>
</dbReference>
<dbReference type="Gene3D" id="1.10.530.10">
    <property type="match status" value="1"/>
</dbReference>
<reference evidence="6" key="1">
    <citation type="submission" date="2020-04" db="EMBL/GenBank/DDBJ databases">
        <authorList>
            <person name="Chiriac C."/>
            <person name="Salcher M."/>
            <person name="Ghai R."/>
            <person name="Kavagutti S V."/>
        </authorList>
    </citation>
    <scope>NUCLEOTIDE SEQUENCE</scope>
</reference>
<feature type="domain" description="Glycoside hydrolase family 19 catalytic" evidence="5">
    <location>
        <begin position="88"/>
        <end position="127"/>
    </location>
</feature>
<dbReference type="InterPro" id="IPR000726">
    <property type="entry name" value="Glyco_hydro_19_cat"/>
</dbReference>
<dbReference type="SUPFAM" id="SSF53955">
    <property type="entry name" value="Lysozyme-like"/>
    <property type="match status" value="1"/>
</dbReference>
<dbReference type="GO" id="GO:0004568">
    <property type="term" value="F:chitinase activity"/>
    <property type="evidence" value="ECO:0007669"/>
    <property type="project" value="InterPro"/>
</dbReference>
<dbReference type="EMBL" id="LR796733">
    <property type="protein sequence ID" value="CAB4161836.1"/>
    <property type="molecule type" value="Genomic_DNA"/>
</dbReference>
<organism evidence="6">
    <name type="scientific">uncultured Caudovirales phage</name>
    <dbReference type="NCBI Taxonomy" id="2100421"/>
    <lineage>
        <taxon>Viruses</taxon>
        <taxon>Duplodnaviria</taxon>
        <taxon>Heunggongvirae</taxon>
        <taxon>Uroviricota</taxon>
        <taxon>Caudoviricetes</taxon>
        <taxon>Peduoviridae</taxon>
        <taxon>Maltschvirus</taxon>
        <taxon>Maltschvirus maltsch</taxon>
    </lineage>
</organism>
<keyword evidence="4" id="KW-0624">Polysaccharide degradation</keyword>
<evidence type="ECO:0000256" key="1">
    <source>
        <dbReference type="ARBA" id="ARBA00022801"/>
    </source>
</evidence>
<evidence type="ECO:0000256" key="3">
    <source>
        <dbReference type="ARBA" id="ARBA00023295"/>
    </source>
</evidence>
<evidence type="ECO:0000313" key="6">
    <source>
        <dbReference type="EMBL" id="CAB4161836.1"/>
    </source>
</evidence>
<dbReference type="PANTHER" id="PTHR22595">
    <property type="entry name" value="CHITINASE-RELATED"/>
    <property type="match status" value="1"/>
</dbReference>
<dbReference type="GO" id="GO:0006032">
    <property type="term" value="P:chitin catabolic process"/>
    <property type="evidence" value="ECO:0007669"/>
    <property type="project" value="InterPro"/>
</dbReference>
<dbReference type="GO" id="GO:0000272">
    <property type="term" value="P:polysaccharide catabolic process"/>
    <property type="evidence" value="ECO:0007669"/>
    <property type="project" value="UniProtKB-KW"/>
</dbReference>